<evidence type="ECO:0000256" key="2">
    <source>
        <dbReference type="ARBA" id="ARBA00022448"/>
    </source>
</evidence>
<proteinExistence type="inferred from homology"/>
<evidence type="ECO:0000256" key="3">
    <source>
        <dbReference type="ARBA" id="ARBA00022741"/>
    </source>
</evidence>
<dbReference type="SMART" id="SM00382">
    <property type="entry name" value="AAA"/>
    <property type="match status" value="1"/>
</dbReference>
<dbReference type="InterPro" id="IPR003439">
    <property type="entry name" value="ABC_transporter-like_ATP-bd"/>
</dbReference>
<name>A0A844BVZ5_9LACT</name>
<keyword evidence="3" id="KW-0547">Nucleotide-binding</keyword>
<evidence type="ECO:0000256" key="4">
    <source>
        <dbReference type="ARBA" id="ARBA00022840"/>
    </source>
</evidence>
<dbReference type="InterPro" id="IPR017871">
    <property type="entry name" value="ABC_transporter-like_CS"/>
</dbReference>
<evidence type="ECO:0000313" key="7">
    <source>
        <dbReference type="Proteomes" id="UP000440066"/>
    </source>
</evidence>
<accession>A0A844BVZ5</accession>
<dbReference type="Pfam" id="PF00005">
    <property type="entry name" value="ABC_tran"/>
    <property type="match status" value="1"/>
</dbReference>
<organism evidence="6 7">
    <name type="scientific">Fundicoccus ignavus</name>
    <dbReference type="NCBI Taxonomy" id="2664442"/>
    <lineage>
        <taxon>Bacteria</taxon>
        <taxon>Bacillati</taxon>
        <taxon>Bacillota</taxon>
        <taxon>Bacilli</taxon>
        <taxon>Lactobacillales</taxon>
        <taxon>Aerococcaceae</taxon>
        <taxon>Fundicoccus</taxon>
    </lineage>
</organism>
<feature type="domain" description="ABC transporter" evidence="5">
    <location>
        <begin position="4"/>
        <end position="212"/>
    </location>
</feature>
<dbReference type="PROSITE" id="PS00211">
    <property type="entry name" value="ABC_TRANSPORTER_1"/>
    <property type="match status" value="1"/>
</dbReference>
<dbReference type="Proteomes" id="UP000440066">
    <property type="component" value="Unassembled WGS sequence"/>
</dbReference>
<dbReference type="GO" id="GO:0016887">
    <property type="term" value="F:ATP hydrolysis activity"/>
    <property type="evidence" value="ECO:0007669"/>
    <property type="project" value="InterPro"/>
</dbReference>
<evidence type="ECO:0000259" key="5">
    <source>
        <dbReference type="PROSITE" id="PS50893"/>
    </source>
</evidence>
<dbReference type="PROSITE" id="PS50893">
    <property type="entry name" value="ABC_TRANSPORTER_2"/>
    <property type="match status" value="1"/>
</dbReference>
<comment type="caution">
    <text evidence="6">The sequence shown here is derived from an EMBL/GenBank/DDBJ whole genome shotgun (WGS) entry which is preliminary data.</text>
</comment>
<gene>
    <name evidence="6" type="ORF">GF867_00620</name>
</gene>
<dbReference type="GO" id="GO:0005524">
    <property type="term" value="F:ATP binding"/>
    <property type="evidence" value="ECO:0007669"/>
    <property type="project" value="UniProtKB-KW"/>
</dbReference>
<dbReference type="RefSeq" id="WP_153831190.1">
    <property type="nucleotide sequence ID" value="NZ_WJQT01000001.1"/>
</dbReference>
<comment type="similarity">
    <text evidence="1">Belongs to the ABC transporter superfamily.</text>
</comment>
<sequence>MTYIKISNLEKEIKGAKLLNDISLDLESGNIYGLIGDNGSGKTMLMRAMSGLVVPNKGEVYYENQQLGKDFEFPDSLGLLIETPGFLLDYTHFTNLKLLASIKGKISDEAIRQALEKVGLDSKLKLKVRHFSLGMKQRLGIAQAIMENPEVLILDEPFNGLDTKGVDEIRELLLALKKDGKLIVISSHQQDNIDYLCDEVFEIAQGKLKRRIG</sequence>
<keyword evidence="4 6" id="KW-0067">ATP-binding</keyword>
<dbReference type="PANTHER" id="PTHR43335">
    <property type="entry name" value="ABC TRANSPORTER, ATP-BINDING PROTEIN"/>
    <property type="match status" value="1"/>
</dbReference>
<evidence type="ECO:0000313" key="6">
    <source>
        <dbReference type="EMBL" id="MRJ46078.1"/>
    </source>
</evidence>
<dbReference type="PANTHER" id="PTHR43335:SF4">
    <property type="entry name" value="ABC TRANSPORTER, ATP-BINDING PROTEIN"/>
    <property type="match status" value="1"/>
</dbReference>
<dbReference type="Gene3D" id="3.40.50.300">
    <property type="entry name" value="P-loop containing nucleotide triphosphate hydrolases"/>
    <property type="match status" value="1"/>
</dbReference>
<dbReference type="InterPro" id="IPR003593">
    <property type="entry name" value="AAA+_ATPase"/>
</dbReference>
<reference evidence="6 7" key="1">
    <citation type="submission" date="2019-11" db="EMBL/GenBank/DDBJ databases">
        <title>Characterisation of Fundicoccus ignavus gen. nov. sp. nov., a novel genus of the family Aerococcaceae from bulk tank milk.</title>
        <authorList>
            <person name="Siebert A."/>
            <person name="Huptas C."/>
            <person name="Wenning M."/>
            <person name="Scherer S."/>
            <person name="Doll E.V."/>
        </authorList>
    </citation>
    <scope>NUCLEOTIDE SEQUENCE [LARGE SCALE GENOMIC DNA]</scope>
    <source>
        <strain evidence="6 7">DSM 109652</strain>
    </source>
</reference>
<keyword evidence="2" id="KW-0813">Transport</keyword>
<dbReference type="EMBL" id="WJQT01000001">
    <property type="protein sequence ID" value="MRJ46078.1"/>
    <property type="molecule type" value="Genomic_DNA"/>
</dbReference>
<protein>
    <submittedName>
        <fullName evidence="6">ATP-binding cassette domain-containing protein</fullName>
    </submittedName>
</protein>
<evidence type="ECO:0000256" key="1">
    <source>
        <dbReference type="ARBA" id="ARBA00005417"/>
    </source>
</evidence>
<dbReference type="InterPro" id="IPR027417">
    <property type="entry name" value="P-loop_NTPase"/>
</dbReference>
<dbReference type="AlphaFoldDB" id="A0A844BVZ5"/>
<dbReference type="SUPFAM" id="SSF52540">
    <property type="entry name" value="P-loop containing nucleoside triphosphate hydrolases"/>
    <property type="match status" value="1"/>
</dbReference>